<protein>
    <submittedName>
        <fullName evidence="2">Uncharacterized protein</fullName>
    </submittedName>
</protein>
<feature type="transmembrane region" description="Helical" evidence="1">
    <location>
        <begin position="68"/>
        <end position="97"/>
    </location>
</feature>
<dbReference type="EMBL" id="BARU01010620">
    <property type="protein sequence ID" value="GAH35164.1"/>
    <property type="molecule type" value="Genomic_DNA"/>
</dbReference>
<dbReference type="AlphaFoldDB" id="X1G0P4"/>
<accession>X1G0P4</accession>
<evidence type="ECO:0000256" key="1">
    <source>
        <dbReference type="SAM" id="Phobius"/>
    </source>
</evidence>
<feature type="transmembrane region" description="Helical" evidence="1">
    <location>
        <begin position="43"/>
        <end position="62"/>
    </location>
</feature>
<name>X1G0P4_9ZZZZ</name>
<keyword evidence="1" id="KW-0812">Transmembrane</keyword>
<gene>
    <name evidence="2" type="ORF">S03H2_20198</name>
</gene>
<sequence>MESNAKKDKDFDSPTLINYLRQDIPIEEIRDYSSSGRIASIDFVKGFAIIFIILAHYAAVWLDKDWYFMYGLAFMFLDILGPSLFIFLSALSVVFTVKRKAGKYRSA</sequence>
<keyword evidence="1" id="KW-0472">Membrane</keyword>
<keyword evidence="1" id="KW-1133">Transmembrane helix</keyword>
<feature type="non-terminal residue" evidence="2">
    <location>
        <position position="107"/>
    </location>
</feature>
<evidence type="ECO:0000313" key="2">
    <source>
        <dbReference type="EMBL" id="GAH35164.1"/>
    </source>
</evidence>
<comment type="caution">
    <text evidence="2">The sequence shown here is derived from an EMBL/GenBank/DDBJ whole genome shotgun (WGS) entry which is preliminary data.</text>
</comment>
<organism evidence="2">
    <name type="scientific">marine sediment metagenome</name>
    <dbReference type="NCBI Taxonomy" id="412755"/>
    <lineage>
        <taxon>unclassified sequences</taxon>
        <taxon>metagenomes</taxon>
        <taxon>ecological metagenomes</taxon>
    </lineage>
</organism>
<proteinExistence type="predicted"/>
<reference evidence="2" key="1">
    <citation type="journal article" date="2014" name="Front. Microbiol.">
        <title>High frequency of phylogenetically diverse reductive dehalogenase-homologous genes in deep subseafloor sedimentary metagenomes.</title>
        <authorList>
            <person name="Kawai M."/>
            <person name="Futagami T."/>
            <person name="Toyoda A."/>
            <person name="Takaki Y."/>
            <person name="Nishi S."/>
            <person name="Hori S."/>
            <person name="Arai W."/>
            <person name="Tsubouchi T."/>
            <person name="Morono Y."/>
            <person name="Uchiyama I."/>
            <person name="Ito T."/>
            <person name="Fujiyama A."/>
            <person name="Inagaki F."/>
            <person name="Takami H."/>
        </authorList>
    </citation>
    <scope>NUCLEOTIDE SEQUENCE</scope>
    <source>
        <strain evidence="2">Expedition CK06-06</strain>
    </source>
</reference>